<dbReference type="Gene3D" id="3.30.470.20">
    <property type="entry name" value="ATP-grasp fold, B domain"/>
    <property type="match status" value="1"/>
</dbReference>
<sequence>MKRDSPRISSKLLKHRLLTTDPELIKYLPAMSSYSKVNLRSMLQRYGMVYIKPDTGSMGNGIIRVEVRKGTYNLHSGDRNITYSSFERLVFGLKRHVKHRQHLIQQGIHVLKYEKRPYDFRVMIQRSPSGKWVPTGTAGRVAPPGLAVTNGSQGGTIYAADELLRHTAGIRKTSHLLKQMNRIAKQTSSVFASKYPLMNELGLDVAIDKQFKLWILEVNTRPDPCPFTKLSDHTLITRIIAYGKGYGRSYCLRCGKARSAKVHK</sequence>
<comment type="caution">
    <text evidence="1">The sequence shown here is derived from an EMBL/GenBank/DDBJ whole genome shotgun (WGS) entry which is preliminary data.</text>
</comment>
<dbReference type="EMBL" id="JAGGLD010000004">
    <property type="protein sequence ID" value="MBP2001497.1"/>
    <property type="molecule type" value="Genomic_DNA"/>
</dbReference>
<evidence type="ECO:0000313" key="1">
    <source>
        <dbReference type="EMBL" id="MBP2001497.1"/>
    </source>
</evidence>
<organism evidence="1 2">
    <name type="scientific">Paenibacillus shirakamiensis</name>
    <dbReference type="NCBI Taxonomy" id="1265935"/>
    <lineage>
        <taxon>Bacteria</taxon>
        <taxon>Bacillati</taxon>
        <taxon>Bacillota</taxon>
        <taxon>Bacilli</taxon>
        <taxon>Bacillales</taxon>
        <taxon>Paenibacillaceae</taxon>
        <taxon>Paenibacillus</taxon>
    </lineage>
</organism>
<dbReference type="SUPFAM" id="SSF56059">
    <property type="entry name" value="Glutathione synthetase ATP-binding domain-like"/>
    <property type="match status" value="1"/>
</dbReference>
<dbReference type="Proteomes" id="UP001519288">
    <property type="component" value="Unassembled WGS sequence"/>
</dbReference>
<gene>
    <name evidence="1" type="ORF">J2Z69_002542</name>
</gene>
<dbReference type="RefSeq" id="WP_209862956.1">
    <property type="nucleotide sequence ID" value="NZ_JAGGLD010000004.1"/>
</dbReference>
<evidence type="ECO:0000313" key="2">
    <source>
        <dbReference type="Proteomes" id="UP001519288"/>
    </source>
</evidence>
<dbReference type="InterPro" id="IPR026838">
    <property type="entry name" value="YheC/D"/>
</dbReference>
<keyword evidence="2" id="KW-1185">Reference proteome</keyword>
<accession>A0ABS4JIG8</accession>
<dbReference type="Pfam" id="PF14398">
    <property type="entry name" value="ATPgrasp_YheCD"/>
    <property type="match status" value="1"/>
</dbReference>
<proteinExistence type="predicted"/>
<reference evidence="1 2" key="1">
    <citation type="submission" date="2021-03" db="EMBL/GenBank/DDBJ databases">
        <title>Genomic Encyclopedia of Type Strains, Phase IV (KMG-IV): sequencing the most valuable type-strain genomes for metagenomic binning, comparative biology and taxonomic classification.</title>
        <authorList>
            <person name="Goeker M."/>
        </authorList>
    </citation>
    <scope>NUCLEOTIDE SEQUENCE [LARGE SCALE GENOMIC DNA]</scope>
    <source>
        <strain evidence="1 2">DSM 26806</strain>
    </source>
</reference>
<protein>
    <recommendedName>
        <fullName evidence="3">YheC/YheD family protein</fullName>
    </recommendedName>
</protein>
<name>A0ABS4JIG8_9BACL</name>
<evidence type="ECO:0008006" key="3">
    <source>
        <dbReference type="Google" id="ProtNLM"/>
    </source>
</evidence>